<accession>A0A3P3XSX0</accession>
<reference evidence="1" key="1">
    <citation type="submission" date="2017-02" db="EMBL/GenBank/DDBJ databases">
        <authorList>
            <person name="Regsiter A."/>
            <person name="William W."/>
        </authorList>
    </citation>
    <scope>NUCLEOTIDE SEQUENCE</scope>
    <source>
        <strain evidence="1">BdmA 4</strain>
    </source>
</reference>
<name>A0A3P3XSX0_9SPIR</name>
<dbReference type="EMBL" id="FWDO01000005">
    <property type="protein sequence ID" value="SLM19378.1"/>
    <property type="molecule type" value="Genomic_DNA"/>
</dbReference>
<gene>
    <name evidence="1" type="ORF">SPIRO4BDMA_50893</name>
</gene>
<organism evidence="1">
    <name type="scientific">uncultured spirochete</name>
    <dbReference type="NCBI Taxonomy" id="156406"/>
    <lineage>
        <taxon>Bacteria</taxon>
        <taxon>Pseudomonadati</taxon>
        <taxon>Spirochaetota</taxon>
        <taxon>Spirochaetia</taxon>
        <taxon>Spirochaetales</taxon>
        <taxon>environmental samples</taxon>
    </lineage>
</organism>
<sequence>MRPPISFIAIIAVIPRETNSLRSLSAVPFSEKLPTWIQYSEAEEEALGGEGGFDGLGAVLEGVVVVEPAGLVVVVFAGADEGEGTGTGVDGFSVVA</sequence>
<dbReference type="AlphaFoldDB" id="A0A3P3XSX0"/>
<proteinExistence type="predicted"/>
<protein>
    <submittedName>
        <fullName evidence="1">Uncharacterized protein</fullName>
    </submittedName>
</protein>
<evidence type="ECO:0000313" key="1">
    <source>
        <dbReference type="EMBL" id="SLM19378.1"/>
    </source>
</evidence>